<comment type="caution">
    <text evidence="1">The sequence shown here is derived from an EMBL/GenBank/DDBJ whole genome shotgun (WGS) entry which is preliminary data.</text>
</comment>
<organism evidence="1 2">
    <name type="scientific">Pyramidobacter piscolens W5455</name>
    <dbReference type="NCBI Taxonomy" id="352165"/>
    <lineage>
        <taxon>Bacteria</taxon>
        <taxon>Thermotogati</taxon>
        <taxon>Synergistota</taxon>
        <taxon>Synergistia</taxon>
        <taxon>Synergistales</taxon>
        <taxon>Dethiosulfovibrionaceae</taxon>
        <taxon>Pyramidobacter</taxon>
    </lineage>
</organism>
<accession>A0ABM9ZRF4</accession>
<evidence type="ECO:0000313" key="2">
    <source>
        <dbReference type="Proteomes" id="UP000006462"/>
    </source>
</evidence>
<keyword evidence="2" id="KW-1185">Reference proteome</keyword>
<evidence type="ECO:0000313" key="1">
    <source>
        <dbReference type="EMBL" id="EFB89490.1"/>
    </source>
</evidence>
<dbReference type="EMBL" id="ADFP01000133">
    <property type="protein sequence ID" value="EFB89490.1"/>
    <property type="molecule type" value="Genomic_DNA"/>
</dbReference>
<reference evidence="1 2" key="1">
    <citation type="submission" date="2009-12" db="EMBL/GenBank/DDBJ databases">
        <authorList>
            <person name="Shrivastava S."/>
            <person name="Madupu R."/>
            <person name="Durkin A.S."/>
            <person name="Torralba M."/>
            <person name="Methe B."/>
            <person name="Sutton G.G."/>
            <person name="Strausberg R.L."/>
            <person name="Nelson K.E."/>
        </authorList>
    </citation>
    <scope>NUCLEOTIDE SEQUENCE [LARGE SCALE GENOMIC DNA]</scope>
    <source>
        <strain evidence="1 2">W5455</strain>
    </source>
</reference>
<proteinExistence type="predicted"/>
<sequence length="43" mass="4971">MRGTLPGIPSLEHARPLHGLATRFVVFLRTRLVQYFSQETVFK</sequence>
<name>A0ABM9ZRF4_9BACT</name>
<protein>
    <submittedName>
        <fullName evidence="1">Uncharacterized protein</fullName>
    </submittedName>
</protein>
<dbReference type="Proteomes" id="UP000006462">
    <property type="component" value="Unassembled WGS sequence"/>
</dbReference>
<gene>
    <name evidence="1" type="ORF">HMPREF7215_1728</name>
</gene>